<sequence>MVCVDPSVHPLTAFMLGRYVSSCEDPINFPEDEVSAILDRYEVLFANVLTALRLTKEQLRRKSEFNFSSCDAANLEGGIAILRVVEALRLRGFTELTLVAPIKGQQGADITAMFAGIKVCVEVKAVTKQSRGREELFFEDQLYEKVREHATKASRQLAISAEQLHCEVKLIAYVVNWFAQSIYLMESDYQQIVNKLEKHGDVESLDGVDGVLFITKMGQEFLFLNEVGKRIDVAPRS</sequence>
<organism evidence="1 2">
    <name type="scientific">Bryocella elongata</name>
    <dbReference type="NCBI Taxonomy" id="863522"/>
    <lineage>
        <taxon>Bacteria</taxon>
        <taxon>Pseudomonadati</taxon>
        <taxon>Acidobacteriota</taxon>
        <taxon>Terriglobia</taxon>
        <taxon>Terriglobales</taxon>
        <taxon>Acidobacteriaceae</taxon>
        <taxon>Bryocella</taxon>
    </lineage>
</organism>
<dbReference type="Proteomes" id="UP000236728">
    <property type="component" value="Unassembled WGS sequence"/>
</dbReference>
<evidence type="ECO:0000313" key="2">
    <source>
        <dbReference type="Proteomes" id="UP000236728"/>
    </source>
</evidence>
<evidence type="ECO:0000313" key="1">
    <source>
        <dbReference type="EMBL" id="SEG71102.1"/>
    </source>
</evidence>
<protein>
    <submittedName>
        <fullName evidence="1">Uncharacterized protein</fullName>
    </submittedName>
</protein>
<reference evidence="1 2" key="1">
    <citation type="submission" date="2016-10" db="EMBL/GenBank/DDBJ databases">
        <authorList>
            <person name="de Groot N.N."/>
        </authorList>
    </citation>
    <scope>NUCLEOTIDE SEQUENCE [LARGE SCALE GENOMIC DNA]</scope>
    <source>
        <strain evidence="1 2">DSM 22489</strain>
    </source>
</reference>
<dbReference type="RefSeq" id="WP_103935293.1">
    <property type="nucleotide sequence ID" value="NZ_FNVA01000010.1"/>
</dbReference>
<keyword evidence="2" id="KW-1185">Reference proteome</keyword>
<gene>
    <name evidence="1" type="ORF">SAMN05421819_4455</name>
</gene>
<dbReference type="AlphaFoldDB" id="A0A1H6CE06"/>
<dbReference type="EMBL" id="FNVA01000010">
    <property type="protein sequence ID" value="SEG71102.1"/>
    <property type="molecule type" value="Genomic_DNA"/>
</dbReference>
<accession>A0A1H6CE06</accession>
<name>A0A1H6CE06_9BACT</name>
<proteinExistence type="predicted"/>